<accession>A0A9P6L4G0</accession>
<evidence type="ECO:0000256" key="1">
    <source>
        <dbReference type="ARBA" id="ARBA00005615"/>
    </source>
</evidence>
<comment type="similarity">
    <text evidence="1">Belongs to the glycosyl hydrolase 37 family.</text>
</comment>
<dbReference type="AlphaFoldDB" id="A0A9P6L4G0"/>
<evidence type="ECO:0000256" key="2">
    <source>
        <dbReference type="ARBA" id="ARBA00012757"/>
    </source>
</evidence>
<gene>
    <name evidence="5" type="ORF">BJ322DRAFT_1213065</name>
</gene>
<keyword evidence="6" id="KW-1185">Reference proteome</keyword>
<evidence type="ECO:0000313" key="5">
    <source>
        <dbReference type="EMBL" id="KAF9781742.1"/>
    </source>
</evidence>
<evidence type="ECO:0000256" key="4">
    <source>
        <dbReference type="ARBA" id="ARBA00031637"/>
    </source>
</evidence>
<evidence type="ECO:0000313" key="6">
    <source>
        <dbReference type="Proteomes" id="UP000736335"/>
    </source>
</evidence>
<dbReference type="InterPro" id="IPR008928">
    <property type="entry name" value="6-hairpin_glycosidase_sf"/>
</dbReference>
<sequence length="234" mass="26481">MLDHYINATNDTSILERALPLAELELEWWPTNRSITVTSPYTSQTYNMFHHAVDNSASRLESYLEDYQAMTGVKLTRQQRSDLYAELATGAEPVMLQPHLVTLAKFLSDRVSLGWDYTGRWLKQPLAGNNLTDQDSKLRKLNIRSTIPTSLTRSSPGPSIRRTPPPRALNLSGGILDLFWDSNTLAFYDYNLTPNTRNGYHSPTFYPFCVGIILPEVLNDESKAFGAFAPSTWF</sequence>
<dbReference type="Proteomes" id="UP000736335">
    <property type="component" value="Unassembled WGS sequence"/>
</dbReference>
<name>A0A9P6L4G0_9AGAM</name>
<dbReference type="OrthoDB" id="3542292at2759"/>
<comment type="caution">
    <text evidence="5">The sequence shown here is derived from an EMBL/GenBank/DDBJ whole genome shotgun (WGS) entry which is preliminary data.</text>
</comment>
<organism evidence="5 6">
    <name type="scientific">Thelephora terrestris</name>
    <dbReference type="NCBI Taxonomy" id="56493"/>
    <lineage>
        <taxon>Eukaryota</taxon>
        <taxon>Fungi</taxon>
        <taxon>Dikarya</taxon>
        <taxon>Basidiomycota</taxon>
        <taxon>Agaricomycotina</taxon>
        <taxon>Agaricomycetes</taxon>
        <taxon>Thelephorales</taxon>
        <taxon>Thelephoraceae</taxon>
        <taxon>Thelephora</taxon>
    </lineage>
</organism>
<dbReference type="EC" id="3.2.1.28" evidence="2"/>
<dbReference type="Gene3D" id="1.50.10.10">
    <property type="match status" value="1"/>
</dbReference>
<dbReference type="InterPro" id="IPR012341">
    <property type="entry name" value="6hp_glycosidase-like_sf"/>
</dbReference>
<dbReference type="PANTHER" id="PTHR23403">
    <property type="entry name" value="TREHALASE"/>
    <property type="match status" value="1"/>
</dbReference>
<dbReference type="GO" id="GO:0004555">
    <property type="term" value="F:alpha,alpha-trehalase activity"/>
    <property type="evidence" value="ECO:0007669"/>
    <property type="project" value="UniProtKB-EC"/>
</dbReference>
<dbReference type="InterPro" id="IPR001661">
    <property type="entry name" value="Glyco_hydro_37"/>
</dbReference>
<reference evidence="5" key="2">
    <citation type="submission" date="2020-11" db="EMBL/GenBank/DDBJ databases">
        <authorList>
            <consortium name="DOE Joint Genome Institute"/>
            <person name="Kuo A."/>
            <person name="Miyauchi S."/>
            <person name="Kiss E."/>
            <person name="Drula E."/>
            <person name="Kohler A."/>
            <person name="Sanchez-Garcia M."/>
            <person name="Andreopoulos B."/>
            <person name="Barry K.W."/>
            <person name="Bonito G."/>
            <person name="Buee M."/>
            <person name="Carver A."/>
            <person name="Chen C."/>
            <person name="Cichocki N."/>
            <person name="Clum A."/>
            <person name="Culley D."/>
            <person name="Crous P.W."/>
            <person name="Fauchery L."/>
            <person name="Girlanda M."/>
            <person name="Hayes R."/>
            <person name="Keri Z."/>
            <person name="Labutti K."/>
            <person name="Lipzen A."/>
            <person name="Lombard V."/>
            <person name="Magnuson J."/>
            <person name="Maillard F."/>
            <person name="Morin E."/>
            <person name="Murat C."/>
            <person name="Nolan M."/>
            <person name="Ohm R."/>
            <person name="Pangilinan J."/>
            <person name="Pereira M."/>
            <person name="Perotto S."/>
            <person name="Peter M."/>
            <person name="Riley R."/>
            <person name="Sitrit Y."/>
            <person name="Stielow B."/>
            <person name="Szollosi G."/>
            <person name="Zifcakova L."/>
            <person name="Stursova M."/>
            <person name="Spatafora J.W."/>
            <person name="Tedersoo L."/>
            <person name="Vaario L.-M."/>
            <person name="Yamada A."/>
            <person name="Yan M."/>
            <person name="Wang P."/>
            <person name="Xu J."/>
            <person name="Bruns T."/>
            <person name="Baldrian P."/>
            <person name="Vilgalys R."/>
            <person name="Henrissat B."/>
            <person name="Grigoriev I.V."/>
            <person name="Hibbett D."/>
            <person name="Nagy L.G."/>
            <person name="Martin F.M."/>
        </authorList>
    </citation>
    <scope>NUCLEOTIDE SEQUENCE</scope>
    <source>
        <strain evidence="5">UH-Tt-Lm1</strain>
    </source>
</reference>
<dbReference type="SUPFAM" id="SSF48208">
    <property type="entry name" value="Six-hairpin glycosidases"/>
    <property type="match status" value="1"/>
</dbReference>
<reference evidence="5" key="1">
    <citation type="journal article" date="2020" name="Nat. Commun.">
        <title>Large-scale genome sequencing of mycorrhizal fungi provides insights into the early evolution of symbiotic traits.</title>
        <authorList>
            <person name="Miyauchi S."/>
            <person name="Kiss E."/>
            <person name="Kuo A."/>
            <person name="Drula E."/>
            <person name="Kohler A."/>
            <person name="Sanchez-Garcia M."/>
            <person name="Morin E."/>
            <person name="Andreopoulos B."/>
            <person name="Barry K.W."/>
            <person name="Bonito G."/>
            <person name="Buee M."/>
            <person name="Carver A."/>
            <person name="Chen C."/>
            <person name="Cichocki N."/>
            <person name="Clum A."/>
            <person name="Culley D."/>
            <person name="Crous P.W."/>
            <person name="Fauchery L."/>
            <person name="Girlanda M."/>
            <person name="Hayes R.D."/>
            <person name="Keri Z."/>
            <person name="LaButti K."/>
            <person name="Lipzen A."/>
            <person name="Lombard V."/>
            <person name="Magnuson J."/>
            <person name="Maillard F."/>
            <person name="Murat C."/>
            <person name="Nolan M."/>
            <person name="Ohm R.A."/>
            <person name="Pangilinan J."/>
            <person name="Pereira M.F."/>
            <person name="Perotto S."/>
            <person name="Peter M."/>
            <person name="Pfister S."/>
            <person name="Riley R."/>
            <person name="Sitrit Y."/>
            <person name="Stielow J.B."/>
            <person name="Szollosi G."/>
            <person name="Zifcakova L."/>
            <person name="Stursova M."/>
            <person name="Spatafora J.W."/>
            <person name="Tedersoo L."/>
            <person name="Vaario L.M."/>
            <person name="Yamada A."/>
            <person name="Yan M."/>
            <person name="Wang P."/>
            <person name="Xu J."/>
            <person name="Bruns T."/>
            <person name="Baldrian P."/>
            <person name="Vilgalys R."/>
            <person name="Dunand C."/>
            <person name="Henrissat B."/>
            <person name="Grigoriev I.V."/>
            <person name="Hibbett D."/>
            <person name="Nagy L.G."/>
            <person name="Martin F.M."/>
        </authorList>
    </citation>
    <scope>NUCLEOTIDE SEQUENCE</scope>
    <source>
        <strain evidence="5">UH-Tt-Lm1</strain>
    </source>
</reference>
<dbReference type="GO" id="GO:0005993">
    <property type="term" value="P:trehalose catabolic process"/>
    <property type="evidence" value="ECO:0007669"/>
    <property type="project" value="TreeGrafter"/>
</dbReference>
<dbReference type="PANTHER" id="PTHR23403:SF1">
    <property type="entry name" value="TREHALASE"/>
    <property type="match status" value="1"/>
</dbReference>
<evidence type="ECO:0000256" key="3">
    <source>
        <dbReference type="ARBA" id="ARBA00030473"/>
    </source>
</evidence>
<dbReference type="Pfam" id="PF01204">
    <property type="entry name" value="Trehalase"/>
    <property type="match status" value="1"/>
</dbReference>
<dbReference type="EMBL" id="WIUZ02000013">
    <property type="protein sequence ID" value="KAF9781742.1"/>
    <property type="molecule type" value="Genomic_DNA"/>
</dbReference>
<protein>
    <recommendedName>
        <fullName evidence="2">alpha,alpha-trehalase</fullName>
        <ecNumber evidence="2">3.2.1.28</ecNumber>
    </recommendedName>
    <alternativeName>
        <fullName evidence="3">Alpha,alpha-trehalase</fullName>
    </alternativeName>
    <alternativeName>
        <fullName evidence="4">Alpha,alpha-trehalose glucohydrolase</fullName>
    </alternativeName>
</protein>
<proteinExistence type="inferred from homology"/>